<keyword evidence="2" id="KW-0472">Membrane</keyword>
<reference evidence="4 5" key="1">
    <citation type="journal article" date="2014" name="Genome Announc.">
        <title>Draft Genome Sequence of the Agar-Degrading Bacterium Catenovulum sp. Strain DS-2, Isolated from Intestines of Haliotis diversicolor.</title>
        <authorList>
            <person name="Shan D."/>
            <person name="Li X."/>
            <person name="Gu Z."/>
            <person name="Wei G."/>
            <person name="Gao Z."/>
            <person name="Shao Z."/>
        </authorList>
    </citation>
    <scope>NUCLEOTIDE SEQUENCE [LARGE SCALE GENOMIC DNA]</scope>
    <source>
        <strain evidence="4 5">DS-2</strain>
    </source>
</reference>
<dbReference type="GO" id="GO:0042834">
    <property type="term" value="F:peptidoglycan binding"/>
    <property type="evidence" value="ECO:0007669"/>
    <property type="project" value="InterPro"/>
</dbReference>
<dbReference type="AlphaFoldDB" id="W7QSU4"/>
<feature type="compositionally biased region" description="Basic and acidic residues" evidence="1">
    <location>
        <begin position="123"/>
        <end position="133"/>
    </location>
</feature>
<keyword evidence="5" id="KW-1185">Reference proteome</keyword>
<feature type="compositionally biased region" description="Polar residues" evidence="1">
    <location>
        <begin position="104"/>
        <end position="116"/>
    </location>
</feature>
<dbReference type="OrthoDB" id="7069135at2"/>
<keyword evidence="2" id="KW-0812">Transmembrane</keyword>
<dbReference type="PATRIC" id="fig|1328313.3.peg.26"/>
<dbReference type="PROSITE" id="PS51724">
    <property type="entry name" value="SPOR"/>
    <property type="match status" value="1"/>
</dbReference>
<sequence>MATTFQNRLVGSIVFVALIVIFLPDLLDGKKTDYGDQFQTIPAKPVAQPIPDKMPFPETDVVDSLAEFEQKEVDEQAVDEIYLGEKTAQQAEQTQAPSEQTETVTAQVSPEQQVTQAKAKPKTQSDKTTKTAKNEVPSHAWVIQLGSFRHKNNVQNLREKLQQEGYVSFTRPIKTQSGELTKVYVGPELDKDTLERMLPGLKRLTNLNGKISQYQTTE</sequence>
<dbReference type="PANTHER" id="PTHR38687:SF1">
    <property type="entry name" value="CELL DIVISION PROTEIN DEDD"/>
    <property type="match status" value="1"/>
</dbReference>
<dbReference type="GO" id="GO:0032153">
    <property type="term" value="C:cell division site"/>
    <property type="evidence" value="ECO:0007669"/>
    <property type="project" value="TreeGrafter"/>
</dbReference>
<dbReference type="RefSeq" id="WP_035012543.1">
    <property type="nucleotide sequence ID" value="NZ_ARZY01000001.1"/>
</dbReference>
<keyword evidence="2" id="KW-1133">Transmembrane helix</keyword>
<dbReference type="InterPro" id="IPR036680">
    <property type="entry name" value="SPOR-like_sf"/>
</dbReference>
<protein>
    <submittedName>
        <fullName evidence="4">DedD protein</fullName>
    </submittedName>
</protein>
<dbReference type="PANTHER" id="PTHR38687">
    <property type="entry name" value="CELL DIVISION PROTEIN DEDD-RELATED"/>
    <property type="match status" value="1"/>
</dbReference>
<dbReference type="eggNOG" id="COG3147">
    <property type="taxonomic scope" value="Bacteria"/>
</dbReference>
<feature type="compositionally biased region" description="Low complexity" evidence="1">
    <location>
        <begin position="88"/>
        <end position="103"/>
    </location>
</feature>
<dbReference type="EMBL" id="ARZY01000001">
    <property type="protein sequence ID" value="EWH12082.1"/>
    <property type="molecule type" value="Genomic_DNA"/>
</dbReference>
<feature type="transmembrane region" description="Helical" evidence="2">
    <location>
        <begin position="9"/>
        <end position="27"/>
    </location>
</feature>
<accession>W7QSU4</accession>
<dbReference type="Gene3D" id="3.30.70.1070">
    <property type="entry name" value="Sporulation related repeat"/>
    <property type="match status" value="1"/>
</dbReference>
<dbReference type="InterPro" id="IPR007730">
    <property type="entry name" value="SPOR-like_dom"/>
</dbReference>
<feature type="region of interest" description="Disordered" evidence="1">
    <location>
        <begin position="88"/>
        <end position="134"/>
    </location>
</feature>
<dbReference type="STRING" id="1328313.DS2_00120"/>
<dbReference type="InterPro" id="IPR052521">
    <property type="entry name" value="Cell_div_SPOR-domain"/>
</dbReference>
<feature type="domain" description="SPOR" evidence="3">
    <location>
        <begin position="135"/>
        <end position="214"/>
    </location>
</feature>
<dbReference type="Proteomes" id="UP000019276">
    <property type="component" value="Unassembled WGS sequence"/>
</dbReference>
<name>W7QSU4_9ALTE</name>
<dbReference type="SUPFAM" id="SSF110997">
    <property type="entry name" value="Sporulation related repeat"/>
    <property type="match status" value="1"/>
</dbReference>
<gene>
    <name evidence="4" type="ORF">DS2_00120</name>
</gene>
<dbReference type="GO" id="GO:0032506">
    <property type="term" value="P:cytokinetic process"/>
    <property type="evidence" value="ECO:0007669"/>
    <property type="project" value="TreeGrafter"/>
</dbReference>
<comment type="caution">
    <text evidence="4">The sequence shown here is derived from an EMBL/GenBank/DDBJ whole genome shotgun (WGS) entry which is preliminary data.</text>
</comment>
<dbReference type="Pfam" id="PF05036">
    <property type="entry name" value="SPOR"/>
    <property type="match status" value="1"/>
</dbReference>
<organism evidence="4 5">
    <name type="scientific">Catenovulum agarivorans DS-2</name>
    <dbReference type="NCBI Taxonomy" id="1328313"/>
    <lineage>
        <taxon>Bacteria</taxon>
        <taxon>Pseudomonadati</taxon>
        <taxon>Pseudomonadota</taxon>
        <taxon>Gammaproteobacteria</taxon>
        <taxon>Alteromonadales</taxon>
        <taxon>Alteromonadaceae</taxon>
        <taxon>Catenovulum</taxon>
    </lineage>
</organism>
<evidence type="ECO:0000259" key="3">
    <source>
        <dbReference type="PROSITE" id="PS51724"/>
    </source>
</evidence>
<dbReference type="GO" id="GO:0030428">
    <property type="term" value="C:cell septum"/>
    <property type="evidence" value="ECO:0007669"/>
    <property type="project" value="TreeGrafter"/>
</dbReference>
<proteinExistence type="predicted"/>
<evidence type="ECO:0000256" key="2">
    <source>
        <dbReference type="SAM" id="Phobius"/>
    </source>
</evidence>
<evidence type="ECO:0000313" key="4">
    <source>
        <dbReference type="EMBL" id="EWH12082.1"/>
    </source>
</evidence>
<evidence type="ECO:0000313" key="5">
    <source>
        <dbReference type="Proteomes" id="UP000019276"/>
    </source>
</evidence>
<evidence type="ECO:0000256" key="1">
    <source>
        <dbReference type="SAM" id="MobiDB-lite"/>
    </source>
</evidence>